<proteinExistence type="predicted"/>
<sequence length="284" mass="31844">MKKKLLCLNVELLNAYNNAKPTYPFMLPSPKLCSAFVTVDLIDTINKALSLIDENDLNEVSFRSDDVNWFSSLSERIYQEIRSNLHVTKDCIYFSGAFAPDKTPVFVSTRLPLSSITPDEKRAAKQLNLAFLATDTAKALISEIENLDREMQLAWERLDSLEGLTSAIDGVKAASFTTPSAKTDELALEVSIEIKQLEKEAESLEQLIERKCELLCSRVLSISVGDRIITQTKLNNKNQEIQLESVRYYNGTLYLTGPKVLKNGSLGKRSESAYVTLVPDDEHK</sequence>
<name>A0ABT3P309_9ALTE</name>
<reference evidence="2" key="1">
    <citation type="submission" date="2022-11" db="EMBL/GenBank/DDBJ databases">
        <title>Alteromonas sp. nov., isolated from sea water of the Qingdao.</title>
        <authorList>
            <person name="Wang Q."/>
        </authorList>
    </citation>
    <scope>NUCLEOTIDE SEQUENCE</scope>
    <source>
        <strain evidence="2">ASW11-7</strain>
    </source>
</reference>
<evidence type="ECO:0000313" key="3">
    <source>
        <dbReference type="Proteomes" id="UP001142810"/>
    </source>
</evidence>
<keyword evidence="3" id="KW-1185">Reference proteome</keyword>
<dbReference type="RefSeq" id="WP_265615853.1">
    <property type="nucleotide sequence ID" value="NZ_JAPFRD010000002.1"/>
</dbReference>
<gene>
    <name evidence="2" type="ORF">OPS25_01370</name>
</gene>
<dbReference type="Proteomes" id="UP001142810">
    <property type="component" value="Unassembled WGS sequence"/>
</dbReference>
<evidence type="ECO:0000256" key="1">
    <source>
        <dbReference type="SAM" id="Coils"/>
    </source>
</evidence>
<evidence type="ECO:0008006" key="4">
    <source>
        <dbReference type="Google" id="ProtNLM"/>
    </source>
</evidence>
<protein>
    <recommendedName>
        <fullName evidence="4">Flagellar motor switch protein FliN-like C-terminal domain-containing protein</fullName>
    </recommendedName>
</protein>
<accession>A0ABT3P309</accession>
<keyword evidence="1" id="KW-0175">Coiled coil</keyword>
<organism evidence="2 3">
    <name type="scientific">Alteromonas aquimaris</name>
    <dbReference type="NCBI Taxonomy" id="2998417"/>
    <lineage>
        <taxon>Bacteria</taxon>
        <taxon>Pseudomonadati</taxon>
        <taxon>Pseudomonadota</taxon>
        <taxon>Gammaproteobacteria</taxon>
        <taxon>Alteromonadales</taxon>
        <taxon>Alteromonadaceae</taxon>
        <taxon>Alteromonas/Salinimonas group</taxon>
        <taxon>Alteromonas</taxon>
    </lineage>
</organism>
<comment type="caution">
    <text evidence="2">The sequence shown here is derived from an EMBL/GenBank/DDBJ whole genome shotgun (WGS) entry which is preliminary data.</text>
</comment>
<feature type="coiled-coil region" evidence="1">
    <location>
        <begin position="187"/>
        <end position="214"/>
    </location>
</feature>
<evidence type="ECO:0000313" key="2">
    <source>
        <dbReference type="EMBL" id="MCW8107152.1"/>
    </source>
</evidence>
<dbReference type="EMBL" id="JAPFRD010000002">
    <property type="protein sequence ID" value="MCW8107152.1"/>
    <property type="molecule type" value="Genomic_DNA"/>
</dbReference>